<gene>
    <name evidence="2" type="ORF">QEN58_13225</name>
</gene>
<sequence>MDHATVGDWPMPGRMDRLEVDERTMMNTLSLPLLSFPQGSLPLLLTWPLLLKIPLCFLGGLALGYIYFYVLQKTINLFVNVSHGRPLMAMALTLGRLTLLVLGLYVAVLMGALTLLAMLTGIVSAKTLMLRKLGHTTP</sequence>
<keyword evidence="1" id="KW-1133">Transmembrane helix</keyword>
<proteinExistence type="predicted"/>
<dbReference type="Proteomes" id="UP001179830">
    <property type="component" value="Chromosome"/>
</dbReference>
<evidence type="ECO:0000256" key="1">
    <source>
        <dbReference type="SAM" id="Phobius"/>
    </source>
</evidence>
<feature type="transmembrane region" description="Helical" evidence="1">
    <location>
        <begin position="97"/>
        <end position="123"/>
    </location>
</feature>
<keyword evidence="1" id="KW-0472">Membrane</keyword>
<keyword evidence="3" id="KW-1185">Reference proteome</keyword>
<accession>A0ABY8LL37</accession>
<protein>
    <submittedName>
        <fullName evidence="2">ATP synthase subunit I</fullName>
    </submittedName>
</protein>
<evidence type="ECO:0000313" key="2">
    <source>
        <dbReference type="EMBL" id="WGI24292.1"/>
    </source>
</evidence>
<evidence type="ECO:0000313" key="3">
    <source>
        <dbReference type="Proteomes" id="UP001179830"/>
    </source>
</evidence>
<dbReference type="EMBL" id="CP122961">
    <property type="protein sequence ID" value="WGI24292.1"/>
    <property type="molecule type" value="Genomic_DNA"/>
</dbReference>
<reference evidence="2" key="1">
    <citation type="submission" date="2023-04" db="EMBL/GenBank/DDBJ databases">
        <title>Complete genome sequence of Halomonas alkaliantarctica MSP3 isolated from marine sediment, Jeju Island.</title>
        <authorList>
            <person name="Park S.-J."/>
        </authorList>
    </citation>
    <scope>NUCLEOTIDE SEQUENCE</scope>
    <source>
        <strain evidence="2">MSP3</strain>
    </source>
</reference>
<name>A0ABY8LL37_9GAMM</name>
<dbReference type="RefSeq" id="WP_280104099.1">
    <property type="nucleotide sequence ID" value="NZ_CP122961.1"/>
</dbReference>
<keyword evidence="1" id="KW-0812">Transmembrane</keyword>
<dbReference type="Pfam" id="PF12966">
    <property type="entry name" value="AtpR"/>
    <property type="match status" value="1"/>
</dbReference>
<dbReference type="InterPro" id="IPR017581">
    <property type="entry name" value="AtpR-like"/>
</dbReference>
<feature type="transmembrane region" description="Helical" evidence="1">
    <location>
        <begin position="49"/>
        <end position="70"/>
    </location>
</feature>
<organism evidence="2 3">
    <name type="scientific">Halomonas alkaliantarctica</name>
    <dbReference type="NCBI Taxonomy" id="232346"/>
    <lineage>
        <taxon>Bacteria</taxon>
        <taxon>Pseudomonadati</taxon>
        <taxon>Pseudomonadota</taxon>
        <taxon>Gammaproteobacteria</taxon>
        <taxon>Oceanospirillales</taxon>
        <taxon>Halomonadaceae</taxon>
        <taxon>Halomonas</taxon>
    </lineage>
</organism>